<dbReference type="Proteomes" id="UP000799444">
    <property type="component" value="Unassembled WGS sequence"/>
</dbReference>
<proteinExistence type="predicted"/>
<evidence type="ECO:0000313" key="2">
    <source>
        <dbReference type="EMBL" id="KAF2730790.1"/>
    </source>
</evidence>
<accession>A0A9P4QQT1</accession>
<gene>
    <name evidence="2" type="ORF">EJ04DRAFT_514992</name>
</gene>
<feature type="region of interest" description="Disordered" evidence="1">
    <location>
        <begin position="119"/>
        <end position="145"/>
    </location>
</feature>
<organism evidence="2 3">
    <name type="scientific">Polyplosphaeria fusca</name>
    <dbReference type="NCBI Taxonomy" id="682080"/>
    <lineage>
        <taxon>Eukaryota</taxon>
        <taxon>Fungi</taxon>
        <taxon>Dikarya</taxon>
        <taxon>Ascomycota</taxon>
        <taxon>Pezizomycotina</taxon>
        <taxon>Dothideomycetes</taxon>
        <taxon>Pleosporomycetidae</taxon>
        <taxon>Pleosporales</taxon>
        <taxon>Tetraplosphaeriaceae</taxon>
        <taxon>Polyplosphaeria</taxon>
    </lineage>
</organism>
<reference evidence="2" key="1">
    <citation type="journal article" date="2020" name="Stud. Mycol.">
        <title>101 Dothideomycetes genomes: a test case for predicting lifestyles and emergence of pathogens.</title>
        <authorList>
            <person name="Haridas S."/>
            <person name="Albert R."/>
            <person name="Binder M."/>
            <person name="Bloem J."/>
            <person name="Labutti K."/>
            <person name="Salamov A."/>
            <person name="Andreopoulos B."/>
            <person name="Baker S."/>
            <person name="Barry K."/>
            <person name="Bills G."/>
            <person name="Bluhm B."/>
            <person name="Cannon C."/>
            <person name="Castanera R."/>
            <person name="Culley D."/>
            <person name="Daum C."/>
            <person name="Ezra D."/>
            <person name="Gonzalez J."/>
            <person name="Henrissat B."/>
            <person name="Kuo A."/>
            <person name="Liang C."/>
            <person name="Lipzen A."/>
            <person name="Lutzoni F."/>
            <person name="Magnuson J."/>
            <person name="Mondo S."/>
            <person name="Nolan M."/>
            <person name="Ohm R."/>
            <person name="Pangilinan J."/>
            <person name="Park H.-J."/>
            <person name="Ramirez L."/>
            <person name="Alfaro M."/>
            <person name="Sun H."/>
            <person name="Tritt A."/>
            <person name="Yoshinaga Y."/>
            <person name="Zwiers L.-H."/>
            <person name="Turgeon B."/>
            <person name="Goodwin S."/>
            <person name="Spatafora J."/>
            <person name="Crous P."/>
            <person name="Grigoriev I."/>
        </authorList>
    </citation>
    <scope>NUCLEOTIDE SEQUENCE</scope>
    <source>
        <strain evidence="2">CBS 125425</strain>
    </source>
</reference>
<name>A0A9P4QQT1_9PLEO</name>
<comment type="caution">
    <text evidence="2">The sequence shown here is derived from an EMBL/GenBank/DDBJ whole genome shotgun (WGS) entry which is preliminary data.</text>
</comment>
<evidence type="ECO:0000313" key="3">
    <source>
        <dbReference type="Proteomes" id="UP000799444"/>
    </source>
</evidence>
<evidence type="ECO:0000256" key="1">
    <source>
        <dbReference type="SAM" id="MobiDB-lite"/>
    </source>
</evidence>
<keyword evidence="3" id="KW-1185">Reference proteome</keyword>
<dbReference type="OrthoDB" id="4160836at2759"/>
<dbReference type="EMBL" id="ML996209">
    <property type="protein sequence ID" value="KAF2730790.1"/>
    <property type="molecule type" value="Genomic_DNA"/>
</dbReference>
<dbReference type="AlphaFoldDB" id="A0A9P4QQT1"/>
<sequence>MFTNFKFTTHISLPTNYDPSQTPAHQIHTIDVAGPLNLLTCTITATSNTSTSAITSLAISRLPPWTSRDLSPFTALRARENDLSTLCWSLTSYWSLAHRRAQFWHACESAFAHLLPGRTASDTENATPKTDKRAARPPPPLSRKDLHRHLGRDVLVLEDAHVLLKVSWRIGFDWTGEAESEVGVEPAFPAVCKCLVC</sequence>
<protein>
    <submittedName>
        <fullName evidence="2">Uncharacterized protein</fullName>
    </submittedName>
</protein>